<keyword evidence="6" id="KW-0479">Metal-binding</keyword>
<reference evidence="20" key="1">
    <citation type="submission" date="2016-06" db="EMBL/GenBank/DDBJ databases">
        <title>Draft genome sequence of Desulfoplanes formicivorans strain Pf12B.</title>
        <authorList>
            <person name="Watanabe M."/>
            <person name="Kojima H."/>
            <person name="Fukui M."/>
        </authorList>
    </citation>
    <scope>NUCLEOTIDE SEQUENCE [LARGE SCALE GENOMIC DNA]</scope>
    <source>
        <strain evidence="20">Pf12B</strain>
    </source>
</reference>
<dbReference type="SMART" id="SM00929">
    <property type="entry name" value="NADH-G_4Fe-4S_3"/>
    <property type="match status" value="1"/>
</dbReference>
<dbReference type="InterPro" id="IPR050123">
    <property type="entry name" value="Prok_molybdopt-oxidoreductase"/>
</dbReference>
<dbReference type="Gene3D" id="3.40.50.740">
    <property type="match status" value="1"/>
</dbReference>
<keyword evidence="9" id="KW-0560">Oxidoreductase</keyword>
<evidence type="ECO:0000256" key="5">
    <source>
        <dbReference type="ARBA" id="ARBA00022714"/>
    </source>
</evidence>
<dbReference type="Pfam" id="PF04879">
    <property type="entry name" value="Molybdop_Fe4S4"/>
    <property type="match status" value="1"/>
</dbReference>
<evidence type="ECO:0000259" key="15">
    <source>
        <dbReference type="PROSITE" id="PS51085"/>
    </source>
</evidence>
<dbReference type="GO" id="GO:0051537">
    <property type="term" value="F:2 iron, 2 sulfur cluster binding"/>
    <property type="evidence" value="ECO:0007669"/>
    <property type="project" value="UniProtKB-KW"/>
</dbReference>
<dbReference type="Gene3D" id="3.10.20.740">
    <property type="match status" value="1"/>
</dbReference>
<dbReference type="Gene3D" id="2.20.25.90">
    <property type="entry name" value="ADC-like domains"/>
    <property type="match status" value="1"/>
</dbReference>
<dbReference type="PANTHER" id="PTHR43105:SF14">
    <property type="entry name" value="FORMATE DEHYDROGENASE H"/>
    <property type="match status" value="1"/>
</dbReference>
<dbReference type="PROSITE" id="PS51085">
    <property type="entry name" value="2FE2S_FER_2"/>
    <property type="match status" value="1"/>
</dbReference>
<keyword evidence="13" id="KW-0472">Membrane</keyword>
<dbReference type="SUPFAM" id="SSF54292">
    <property type="entry name" value="2Fe-2S ferredoxin-like"/>
    <property type="match status" value="1"/>
</dbReference>
<evidence type="ECO:0000313" key="20">
    <source>
        <dbReference type="Proteomes" id="UP000095200"/>
    </source>
</evidence>
<evidence type="ECO:0000256" key="14">
    <source>
        <dbReference type="ARBA" id="ARBA00034078"/>
    </source>
</evidence>
<dbReference type="GO" id="GO:0003954">
    <property type="term" value="F:NADH dehydrogenase activity"/>
    <property type="evidence" value="ECO:0007669"/>
    <property type="project" value="TreeGrafter"/>
</dbReference>
<comment type="cofactor">
    <cofactor evidence="14">
        <name>[2Fe-2S] cluster</name>
        <dbReference type="ChEBI" id="CHEBI:190135"/>
    </cofactor>
</comment>
<evidence type="ECO:0000259" key="18">
    <source>
        <dbReference type="PROSITE" id="PS51839"/>
    </source>
</evidence>
<dbReference type="InterPro" id="IPR017900">
    <property type="entry name" value="4Fe4S_Fe_S_CS"/>
</dbReference>
<evidence type="ECO:0000313" key="19">
    <source>
        <dbReference type="EMBL" id="GAU09108.1"/>
    </source>
</evidence>
<accession>A0A194AIF4</accession>
<dbReference type="InterPro" id="IPR006963">
    <property type="entry name" value="Mopterin_OxRdtase_4Fe-4S_dom"/>
</dbReference>
<evidence type="ECO:0000256" key="9">
    <source>
        <dbReference type="ARBA" id="ARBA00023002"/>
    </source>
</evidence>
<feature type="domain" description="4Fe-4S ferredoxin-type" evidence="16">
    <location>
        <begin position="145"/>
        <end position="164"/>
    </location>
</feature>
<feature type="domain" description="4Fe-4S ferredoxin-type" evidence="16">
    <location>
        <begin position="185"/>
        <end position="217"/>
    </location>
</feature>
<dbReference type="GO" id="GO:0022904">
    <property type="term" value="P:respiratory electron transport chain"/>
    <property type="evidence" value="ECO:0007669"/>
    <property type="project" value="TreeGrafter"/>
</dbReference>
<dbReference type="InterPro" id="IPR017896">
    <property type="entry name" value="4Fe4S_Fe-S-bd"/>
</dbReference>
<organism evidence="19 20">
    <name type="scientific">Desulfoplanes formicivorans</name>
    <dbReference type="NCBI Taxonomy" id="1592317"/>
    <lineage>
        <taxon>Bacteria</taxon>
        <taxon>Pseudomonadati</taxon>
        <taxon>Thermodesulfobacteriota</taxon>
        <taxon>Desulfovibrionia</taxon>
        <taxon>Desulfovibrionales</taxon>
        <taxon>Desulfoplanaceae</taxon>
        <taxon>Desulfoplanes</taxon>
    </lineage>
</organism>
<feature type="domain" description="4Fe-4S Mo/W bis-MGD-type" evidence="17">
    <location>
        <begin position="227"/>
        <end position="282"/>
    </location>
</feature>
<evidence type="ECO:0000256" key="4">
    <source>
        <dbReference type="ARBA" id="ARBA00022485"/>
    </source>
</evidence>
<keyword evidence="4" id="KW-0004">4Fe-4S</keyword>
<dbReference type="Pfam" id="PF13510">
    <property type="entry name" value="Fer2_4"/>
    <property type="match status" value="1"/>
</dbReference>
<dbReference type="SUPFAM" id="SSF53706">
    <property type="entry name" value="Formate dehydrogenase/DMSO reductase, domains 1-3"/>
    <property type="match status" value="1"/>
</dbReference>
<comment type="caution">
    <text evidence="19">The sequence shown here is derived from an EMBL/GenBank/DDBJ whole genome shotgun (WGS) entry which is preliminary data.</text>
</comment>
<evidence type="ECO:0000256" key="7">
    <source>
        <dbReference type="ARBA" id="ARBA00022737"/>
    </source>
</evidence>
<keyword evidence="7" id="KW-0677">Repeat</keyword>
<dbReference type="SMART" id="SM00926">
    <property type="entry name" value="Molybdop_Fe4S4"/>
    <property type="match status" value="1"/>
</dbReference>
<gene>
    <name evidence="19" type="ORF">DPF_1828</name>
</gene>
<dbReference type="PROSITE" id="PS00198">
    <property type="entry name" value="4FE4S_FER_1"/>
    <property type="match status" value="2"/>
</dbReference>
<dbReference type="FunFam" id="3.10.20.740:FF:000004">
    <property type="entry name" value="NADH-quinone oxidoreductase"/>
    <property type="match status" value="1"/>
</dbReference>
<evidence type="ECO:0000256" key="1">
    <source>
        <dbReference type="ARBA" id="ARBA00001966"/>
    </source>
</evidence>
<proteinExistence type="inferred from homology"/>
<dbReference type="STRING" id="1592317.DPF_1828"/>
<evidence type="ECO:0000256" key="10">
    <source>
        <dbReference type="ARBA" id="ARBA00023004"/>
    </source>
</evidence>
<name>A0A194AIF4_9BACT</name>
<keyword evidence="20" id="KW-1185">Reference proteome</keyword>
<keyword evidence="11" id="KW-0411">Iron-sulfur</keyword>
<dbReference type="PROSITE" id="PS51839">
    <property type="entry name" value="4FE4S_HC3"/>
    <property type="match status" value="1"/>
</dbReference>
<evidence type="ECO:0000256" key="6">
    <source>
        <dbReference type="ARBA" id="ARBA00022723"/>
    </source>
</evidence>
<dbReference type="Pfam" id="PF14697">
    <property type="entry name" value="Fer4_21"/>
    <property type="match status" value="1"/>
</dbReference>
<dbReference type="InterPro" id="IPR019574">
    <property type="entry name" value="NADH_UbQ_OxRdtase_Gsu_4Fe4S-bd"/>
</dbReference>
<protein>
    <submittedName>
        <fullName evidence="19">NADH dehydrogenase</fullName>
    </submittedName>
</protein>
<feature type="domain" description="2Fe-2S ferredoxin-type" evidence="15">
    <location>
        <begin position="3"/>
        <end position="81"/>
    </location>
</feature>
<dbReference type="Pfam" id="PF10588">
    <property type="entry name" value="NADH-G_4Fe-4S_3"/>
    <property type="match status" value="1"/>
</dbReference>
<keyword evidence="10" id="KW-0408">Iron</keyword>
<dbReference type="Pfam" id="PF00384">
    <property type="entry name" value="Molybdopterin"/>
    <property type="match status" value="1"/>
</dbReference>
<evidence type="ECO:0000256" key="3">
    <source>
        <dbReference type="ARBA" id="ARBA00005404"/>
    </source>
</evidence>
<evidence type="ECO:0000256" key="11">
    <source>
        <dbReference type="ARBA" id="ARBA00023014"/>
    </source>
</evidence>
<dbReference type="CDD" id="cd00207">
    <property type="entry name" value="fer2"/>
    <property type="match status" value="1"/>
</dbReference>
<comment type="similarity">
    <text evidence="3">Belongs to the complex I 75 kDa subunit family.</text>
</comment>
<dbReference type="Gene3D" id="3.30.70.20">
    <property type="match status" value="1"/>
</dbReference>
<evidence type="ECO:0000259" key="16">
    <source>
        <dbReference type="PROSITE" id="PS51379"/>
    </source>
</evidence>
<dbReference type="Proteomes" id="UP000095200">
    <property type="component" value="Unassembled WGS sequence"/>
</dbReference>
<sequence>MTTSISIILNNIPCEGHAGQTILEVARANGIRIPTLCHHERLKPIGSCRLCMVEVEGSGSPVAACTTPARSGMIVRTHTPALEKLRRDTLLLLLVDHRLDCDSCELDGACRVQELARCYGITQAEIDQLGFCPVPRGPVTYGATPLITYHPDRCIRCGRCVKACEEISEQAVLSFAGRGAATTIAPMEQDGKFSGECLSCGECMAVCPVNALTETHVVEALPDGARVKKIRTICPYCGCGCTMDLRIHADHVLGAASCRGGVNDGSLCAKGRFGLEFIHSPERITAPLVRENGTLHEVSWEKALEFTALRLHETVRHHGPDRVAGLSSARCTNEENYLFQKLFRAVLGTNNVDHCARL</sequence>
<dbReference type="GO" id="GO:0046872">
    <property type="term" value="F:metal ion binding"/>
    <property type="evidence" value="ECO:0007669"/>
    <property type="project" value="UniProtKB-KW"/>
</dbReference>
<evidence type="ECO:0000259" key="17">
    <source>
        <dbReference type="PROSITE" id="PS51669"/>
    </source>
</evidence>
<comment type="subcellular location">
    <subcellularLocation>
        <location evidence="2">Membrane</location>
    </subcellularLocation>
</comment>
<dbReference type="EMBL" id="BDFE01000016">
    <property type="protein sequence ID" value="GAU09108.1"/>
    <property type="molecule type" value="Genomic_DNA"/>
</dbReference>
<keyword evidence="5" id="KW-0001">2Fe-2S</keyword>
<dbReference type="InterPro" id="IPR006656">
    <property type="entry name" value="Mopterin_OxRdtase"/>
</dbReference>
<dbReference type="SUPFAM" id="SSF54862">
    <property type="entry name" value="4Fe-4S ferredoxins"/>
    <property type="match status" value="1"/>
</dbReference>
<dbReference type="GO" id="GO:0051539">
    <property type="term" value="F:4 iron, 4 sulfur cluster binding"/>
    <property type="evidence" value="ECO:0007669"/>
    <property type="project" value="UniProtKB-KW"/>
</dbReference>
<dbReference type="PROSITE" id="PS51379">
    <property type="entry name" value="4FE4S_FER_2"/>
    <property type="match status" value="2"/>
</dbReference>
<evidence type="ECO:0000256" key="13">
    <source>
        <dbReference type="ARBA" id="ARBA00023136"/>
    </source>
</evidence>
<comment type="cofactor">
    <cofactor evidence="1">
        <name>[4Fe-4S] cluster</name>
        <dbReference type="ChEBI" id="CHEBI:49883"/>
    </cofactor>
</comment>
<evidence type="ECO:0000256" key="12">
    <source>
        <dbReference type="ARBA" id="ARBA00023027"/>
    </source>
</evidence>
<dbReference type="InterPro" id="IPR036010">
    <property type="entry name" value="2Fe-2S_ferredoxin-like_sf"/>
</dbReference>
<keyword evidence="12" id="KW-0520">NAD</keyword>
<dbReference type="AlphaFoldDB" id="A0A194AIF4"/>
<dbReference type="GO" id="GO:0016020">
    <property type="term" value="C:membrane"/>
    <property type="evidence" value="ECO:0007669"/>
    <property type="project" value="UniProtKB-SubCell"/>
</dbReference>
<feature type="domain" description="4Fe-4S His(Cys)3-ligated-type" evidence="18">
    <location>
        <begin position="81"/>
        <end position="120"/>
    </location>
</feature>
<dbReference type="PROSITE" id="PS51669">
    <property type="entry name" value="4FE4S_MOW_BIS_MGD"/>
    <property type="match status" value="1"/>
</dbReference>
<keyword evidence="8" id="KW-1278">Translocase</keyword>
<evidence type="ECO:0000256" key="2">
    <source>
        <dbReference type="ARBA" id="ARBA00004370"/>
    </source>
</evidence>
<dbReference type="FunFam" id="3.30.70.20:FF:000035">
    <property type="entry name" value="Iron hydrogenase 1"/>
    <property type="match status" value="1"/>
</dbReference>
<dbReference type="PANTHER" id="PTHR43105">
    <property type="entry name" value="RESPIRATORY NITRATE REDUCTASE"/>
    <property type="match status" value="1"/>
</dbReference>
<evidence type="ECO:0000256" key="8">
    <source>
        <dbReference type="ARBA" id="ARBA00022967"/>
    </source>
</evidence>
<dbReference type="InterPro" id="IPR001041">
    <property type="entry name" value="2Fe-2S_ferredoxin-type"/>
</dbReference>